<dbReference type="SUPFAM" id="SSF160696">
    <property type="entry name" value="BTG domain-like"/>
    <property type="match status" value="1"/>
</dbReference>
<dbReference type="Proteomes" id="UP000719412">
    <property type="component" value="Unassembled WGS sequence"/>
</dbReference>
<feature type="domain" description="PHD-type" evidence="12">
    <location>
        <begin position="321"/>
        <end position="371"/>
    </location>
</feature>
<evidence type="ECO:0000313" key="14">
    <source>
        <dbReference type="Proteomes" id="UP000719412"/>
    </source>
</evidence>
<dbReference type="PANTHER" id="PTHR45888">
    <property type="entry name" value="HL01030P-RELATED"/>
    <property type="match status" value="1"/>
</dbReference>
<comment type="subcellular location">
    <subcellularLocation>
        <location evidence="1">Nucleus</location>
    </subcellularLocation>
</comment>
<dbReference type="GO" id="GO:0007399">
    <property type="term" value="P:nervous system development"/>
    <property type="evidence" value="ECO:0007669"/>
    <property type="project" value="TreeGrafter"/>
</dbReference>
<evidence type="ECO:0000313" key="13">
    <source>
        <dbReference type="EMBL" id="KAH0812011.1"/>
    </source>
</evidence>
<dbReference type="SMART" id="SM00249">
    <property type="entry name" value="PHD"/>
    <property type="match status" value="2"/>
</dbReference>
<keyword evidence="8" id="KW-0804">Transcription</keyword>
<keyword evidence="4" id="KW-0677">Repeat</keyword>
<sequence>MNSRTFARAADSMLDGDGDMHNISQIENPALQDTDSKDSQLLLKDDVSKDWYYDDQDMLEMDAYDEPDPDSDLDYEETYSKRMCGARYKTRPGLTYHYGHSHKEGASDENSRDSNAPTPSSQLGAALIQAPHGLTPPMMGGLLPGPVMSQPPMLGGMGEEAPSAIPQGPAIQGHVYQDSYVSFLNQTPGTPGRRGRQPNPPPPMPPQIMQPPSQSNTPPTLPPNLPAQPSPPVDDPPMPILLPEKIDPPPSTSVDCGKDKAAPSPYCDFCLGDSRENKKTGVMEELVSCSDCGRSGHPTCLLFTENMKISVKKYSWQCIECKCCSVCGNSDNDDQLLFCDDCDRGYHMYCLSPPLTDPPEGSWSCKLCIEQFHKFEKHWFPELPSKGQAYRCIRINGISPIDLTLERAASKCGSSYRDLRLPTELTVWVDPSEVCYRFVLYASYFSIREPFFLIREFDSDNFAAINTFTGQIS</sequence>
<evidence type="ECO:0000256" key="5">
    <source>
        <dbReference type="ARBA" id="ARBA00022771"/>
    </source>
</evidence>
<feature type="region of interest" description="Disordered" evidence="11">
    <location>
        <begin position="147"/>
        <end position="170"/>
    </location>
</feature>
<dbReference type="PANTHER" id="PTHR45888:SF5">
    <property type="entry name" value="D4, ISOFORM A"/>
    <property type="match status" value="1"/>
</dbReference>
<keyword evidence="7" id="KW-0805">Transcription regulation</keyword>
<evidence type="ECO:0000259" key="12">
    <source>
        <dbReference type="PROSITE" id="PS50016"/>
    </source>
</evidence>
<feature type="compositionally biased region" description="Pro residues" evidence="11">
    <location>
        <begin position="219"/>
        <end position="240"/>
    </location>
</feature>
<reference evidence="13" key="1">
    <citation type="journal article" date="2020" name="J Insects Food Feed">
        <title>The yellow mealworm (Tenebrio molitor) genome: a resource for the emerging insects as food and feed industry.</title>
        <authorList>
            <person name="Eriksson T."/>
            <person name="Andere A."/>
            <person name="Kelstrup H."/>
            <person name="Emery V."/>
            <person name="Picard C."/>
        </authorList>
    </citation>
    <scope>NUCLEOTIDE SEQUENCE</scope>
    <source>
        <strain evidence="13">Stoneville</strain>
        <tissue evidence="13">Whole head</tissue>
    </source>
</reference>
<feature type="domain" description="PHD-type" evidence="12">
    <location>
        <begin position="264"/>
        <end position="324"/>
    </location>
</feature>
<evidence type="ECO:0000256" key="9">
    <source>
        <dbReference type="ARBA" id="ARBA00023242"/>
    </source>
</evidence>
<dbReference type="PROSITE" id="PS50016">
    <property type="entry name" value="ZF_PHD_2"/>
    <property type="match status" value="2"/>
</dbReference>
<dbReference type="Gene3D" id="3.90.640.90">
    <property type="entry name" value="Anti-proliferative protein, N-terminal domain"/>
    <property type="match status" value="1"/>
</dbReference>
<dbReference type="SUPFAM" id="SSF57903">
    <property type="entry name" value="FYVE/PHD zinc finger"/>
    <property type="match status" value="1"/>
</dbReference>
<keyword evidence="9" id="KW-0539">Nucleus</keyword>
<evidence type="ECO:0000256" key="8">
    <source>
        <dbReference type="ARBA" id="ARBA00023163"/>
    </source>
</evidence>
<dbReference type="InterPro" id="IPR001965">
    <property type="entry name" value="Znf_PHD"/>
</dbReference>
<comment type="similarity">
    <text evidence="2">Belongs to the BTG family.</text>
</comment>
<keyword evidence="3" id="KW-0479">Metal-binding</keyword>
<comment type="caution">
    <text evidence="13">The sequence shown here is derived from an EMBL/GenBank/DDBJ whole genome shotgun (WGS) entry which is preliminary data.</text>
</comment>
<dbReference type="GO" id="GO:0008270">
    <property type="term" value="F:zinc ion binding"/>
    <property type="evidence" value="ECO:0007669"/>
    <property type="project" value="UniProtKB-KW"/>
</dbReference>
<keyword evidence="5 10" id="KW-0863">Zinc-finger</keyword>
<gene>
    <name evidence="13" type="ORF">GEV33_010781</name>
</gene>
<feature type="compositionally biased region" description="Basic and acidic residues" evidence="11">
    <location>
        <begin position="101"/>
        <end position="112"/>
    </location>
</feature>
<keyword evidence="14" id="KW-1185">Reference proteome</keyword>
<dbReference type="AlphaFoldDB" id="A0A8J6HCQ0"/>
<dbReference type="FunFam" id="3.30.40.10:FF:000005">
    <property type="entry name" value="zinc finger protein isoform X1"/>
    <property type="match status" value="1"/>
</dbReference>
<name>A0A8J6HCQ0_TENMO</name>
<feature type="compositionally biased region" description="Polar residues" evidence="11">
    <location>
        <begin position="113"/>
        <end position="122"/>
    </location>
</feature>
<dbReference type="InterPro" id="IPR011011">
    <property type="entry name" value="Znf_FYVE_PHD"/>
</dbReference>
<dbReference type="PRINTS" id="PR00310">
    <property type="entry name" value="ANTIPRLFBTG1"/>
</dbReference>
<evidence type="ECO:0000256" key="4">
    <source>
        <dbReference type="ARBA" id="ARBA00022737"/>
    </source>
</evidence>
<evidence type="ECO:0000256" key="7">
    <source>
        <dbReference type="ARBA" id="ARBA00023015"/>
    </source>
</evidence>
<accession>A0A8J6HCQ0</accession>
<dbReference type="CDD" id="cd15530">
    <property type="entry name" value="PHD2_d4"/>
    <property type="match status" value="1"/>
</dbReference>
<dbReference type="InterPro" id="IPR019787">
    <property type="entry name" value="Znf_PHD-finger"/>
</dbReference>
<dbReference type="GO" id="GO:0071565">
    <property type="term" value="C:nBAF complex"/>
    <property type="evidence" value="ECO:0007669"/>
    <property type="project" value="TreeGrafter"/>
</dbReference>
<dbReference type="InterPro" id="IPR002087">
    <property type="entry name" value="Anti_prolifrtn"/>
</dbReference>
<keyword evidence="6" id="KW-0862">Zinc</keyword>
<feature type="region of interest" description="Disordered" evidence="11">
    <location>
        <begin position="95"/>
        <end position="122"/>
    </location>
</feature>
<feature type="region of interest" description="Disordered" evidence="11">
    <location>
        <begin position="183"/>
        <end position="257"/>
    </location>
</feature>
<evidence type="ECO:0000256" key="3">
    <source>
        <dbReference type="ARBA" id="ARBA00022723"/>
    </source>
</evidence>
<dbReference type="CDD" id="cd15619">
    <property type="entry name" value="PHD1_d4"/>
    <property type="match status" value="1"/>
</dbReference>
<proteinExistence type="inferred from homology"/>
<dbReference type="SMART" id="SM00099">
    <property type="entry name" value="btg1"/>
    <property type="match status" value="1"/>
</dbReference>
<feature type="region of interest" description="Disordered" evidence="11">
    <location>
        <begin position="1"/>
        <end position="22"/>
    </location>
</feature>
<protein>
    <recommendedName>
        <fullName evidence="12">PHD-type domain-containing protein</fullName>
    </recommendedName>
</protein>
<dbReference type="Gene3D" id="3.30.40.10">
    <property type="entry name" value="Zinc/RING finger domain, C3HC4 (zinc finger)"/>
    <property type="match status" value="1"/>
</dbReference>
<evidence type="ECO:0000256" key="6">
    <source>
        <dbReference type="ARBA" id="ARBA00022833"/>
    </source>
</evidence>
<evidence type="ECO:0000256" key="11">
    <source>
        <dbReference type="SAM" id="MobiDB-lite"/>
    </source>
</evidence>
<dbReference type="InterPro" id="IPR013083">
    <property type="entry name" value="Znf_RING/FYVE/PHD"/>
</dbReference>
<dbReference type="Pfam" id="PF07742">
    <property type="entry name" value="BTG"/>
    <property type="match status" value="1"/>
</dbReference>
<organism evidence="13 14">
    <name type="scientific">Tenebrio molitor</name>
    <name type="common">Yellow mealworm beetle</name>
    <dbReference type="NCBI Taxonomy" id="7067"/>
    <lineage>
        <taxon>Eukaryota</taxon>
        <taxon>Metazoa</taxon>
        <taxon>Ecdysozoa</taxon>
        <taxon>Arthropoda</taxon>
        <taxon>Hexapoda</taxon>
        <taxon>Insecta</taxon>
        <taxon>Pterygota</taxon>
        <taxon>Neoptera</taxon>
        <taxon>Endopterygota</taxon>
        <taxon>Coleoptera</taxon>
        <taxon>Polyphaga</taxon>
        <taxon>Cucujiformia</taxon>
        <taxon>Tenebrionidae</taxon>
        <taxon>Tenebrio</taxon>
    </lineage>
</organism>
<dbReference type="EMBL" id="JABDTM020026376">
    <property type="protein sequence ID" value="KAH0812011.1"/>
    <property type="molecule type" value="Genomic_DNA"/>
</dbReference>
<evidence type="ECO:0000256" key="1">
    <source>
        <dbReference type="ARBA" id="ARBA00004123"/>
    </source>
</evidence>
<reference evidence="13" key="2">
    <citation type="submission" date="2021-08" db="EMBL/GenBank/DDBJ databases">
        <authorList>
            <person name="Eriksson T."/>
        </authorList>
    </citation>
    <scope>NUCLEOTIDE SEQUENCE</scope>
    <source>
        <strain evidence="13">Stoneville</strain>
        <tissue evidence="13">Whole head</tissue>
    </source>
</reference>
<evidence type="ECO:0000256" key="2">
    <source>
        <dbReference type="ARBA" id="ARBA00007989"/>
    </source>
</evidence>
<dbReference type="Pfam" id="PF00628">
    <property type="entry name" value="PHD"/>
    <property type="match status" value="2"/>
</dbReference>
<evidence type="ECO:0000256" key="10">
    <source>
        <dbReference type="PROSITE-ProRule" id="PRU00146"/>
    </source>
</evidence>
<feature type="compositionally biased region" description="Pro residues" evidence="11">
    <location>
        <begin position="198"/>
        <end position="209"/>
    </location>
</feature>
<dbReference type="InterPro" id="IPR036054">
    <property type="entry name" value="BTG-like_sf"/>
</dbReference>